<feature type="transmembrane region" description="Helical" evidence="1">
    <location>
        <begin position="15"/>
        <end position="35"/>
    </location>
</feature>
<dbReference type="HOGENOM" id="CLU_1774671_0_0_10"/>
<proteinExistence type="predicted"/>
<evidence type="ECO:0000313" key="2">
    <source>
        <dbReference type="EMBL" id="AFM05384.1"/>
    </source>
</evidence>
<dbReference type="EMBL" id="CP003345">
    <property type="protein sequence ID" value="AFM05384.1"/>
    <property type="molecule type" value="Genomic_DNA"/>
</dbReference>
<keyword evidence="1" id="KW-0472">Membrane</keyword>
<dbReference type="RefSeq" id="WP_014798816.1">
    <property type="nucleotide sequence ID" value="NC_018018.1"/>
</dbReference>
<organism evidence="2 3">
    <name type="scientific">Bernardetia litoralis (strain ATCC 23117 / DSM 6794 / NBRC 15988 / NCIMB 1366 / Fx l1 / Sio-4)</name>
    <name type="common">Flexibacter litoralis</name>
    <dbReference type="NCBI Taxonomy" id="880071"/>
    <lineage>
        <taxon>Bacteria</taxon>
        <taxon>Pseudomonadati</taxon>
        <taxon>Bacteroidota</taxon>
        <taxon>Cytophagia</taxon>
        <taxon>Cytophagales</taxon>
        <taxon>Bernardetiaceae</taxon>
        <taxon>Bernardetia</taxon>
    </lineage>
</organism>
<dbReference type="Proteomes" id="UP000006054">
    <property type="component" value="Chromosome"/>
</dbReference>
<name>I4AN49_BERLS</name>
<keyword evidence="3" id="KW-1185">Reference proteome</keyword>
<keyword evidence="1" id="KW-0812">Transmembrane</keyword>
<evidence type="ECO:0000313" key="3">
    <source>
        <dbReference type="Proteomes" id="UP000006054"/>
    </source>
</evidence>
<protein>
    <submittedName>
        <fullName evidence="2">Uncharacterized protein</fullName>
    </submittedName>
</protein>
<evidence type="ECO:0000256" key="1">
    <source>
        <dbReference type="SAM" id="Phobius"/>
    </source>
</evidence>
<sequence length="146" mass="17433" precursor="true">MNAEVPTKKIFTKTFIFIGGVFSMLFFFLFCFIFMRSYAEARELDLYEVVGVLTLYLVSTTFFVLLYFLMILYYHKTIRNKIINFDYVITKITEKKFYFEKDDLEYTLEVIYSKSMRLILSSKDNEINTTFYSVKDLESELAKLEA</sequence>
<feature type="transmembrane region" description="Helical" evidence="1">
    <location>
        <begin position="55"/>
        <end position="74"/>
    </location>
</feature>
<dbReference type="KEGG" id="fli:Fleli_3043"/>
<accession>I4AN49</accession>
<dbReference type="AlphaFoldDB" id="I4AN49"/>
<gene>
    <name evidence="2" type="ordered locus">Fleli_3043</name>
</gene>
<reference evidence="3" key="1">
    <citation type="submission" date="2012-06" db="EMBL/GenBank/DDBJ databases">
        <title>The complete genome of Flexibacter litoralis DSM 6794.</title>
        <authorList>
            <person name="Lucas S."/>
            <person name="Copeland A."/>
            <person name="Lapidus A."/>
            <person name="Glavina del Rio T."/>
            <person name="Dalin E."/>
            <person name="Tice H."/>
            <person name="Bruce D."/>
            <person name="Goodwin L."/>
            <person name="Pitluck S."/>
            <person name="Peters L."/>
            <person name="Ovchinnikova G."/>
            <person name="Lu M."/>
            <person name="Kyrpides N."/>
            <person name="Mavromatis K."/>
            <person name="Ivanova N."/>
            <person name="Brettin T."/>
            <person name="Detter J.C."/>
            <person name="Han C."/>
            <person name="Larimer F."/>
            <person name="Land M."/>
            <person name="Hauser L."/>
            <person name="Markowitz V."/>
            <person name="Cheng J.-F."/>
            <person name="Hugenholtz P."/>
            <person name="Woyke T."/>
            <person name="Wu D."/>
            <person name="Spring S."/>
            <person name="Lang E."/>
            <person name="Kopitz M."/>
            <person name="Brambilla E."/>
            <person name="Klenk H.-P."/>
            <person name="Eisen J.A."/>
        </authorList>
    </citation>
    <scope>NUCLEOTIDE SEQUENCE [LARGE SCALE GENOMIC DNA]</scope>
    <source>
        <strain evidence="3">ATCC 23117 / DSM 6794 / NBRC 15988 / NCIMB 1366 / Sio-4</strain>
    </source>
</reference>
<keyword evidence="1" id="KW-1133">Transmembrane helix</keyword>